<evidence type="ECO:0000313" key="9">
    <source>
        <dbReference type="Proteomes" id="UP000661077"/>
    </source>
</evidence>
<dbReference type="InterPro" id="IPR032831">
    <property type="entry name" value="LptM_cons"/>
</dbReference>
<dbReference type="NCBIfam" id="NF047847">
    <property type="entry name" value="SS_mature_LptM"/>
    <property type="match status" value="1"/>
</dbReference>
<evidence type="ECO:0000256" key="6">
    <source>
        <dbReference type="ARBA" id="ARBA00023288"/>
    </source>
</evidence>
<accession>A0ABS1WSL0</accession>
<keyword evidence="9" id="KW-1185">Reference proteome</keyword>
<evidence type="ECO:0000256" key="2">
    <source>
        <dbReference type="ARBA" id="ARBA00022729"/>
    </source>
</evidence>
<comment type="caution">
    <text evidence="8">The sequence shown here is derived from an EMBL/GenBank/DDBJ whole genome shotgun (WGS) entry which is preliminary data.</text>
</comment>
<keyword evidence="3" id="KW-0472">Membrane</keyword>
<reference evidence="8 9" key="1">
    <citation type="journal article" date="2021" name="Int. J. Syst. Evol. Microbiol.">
        <title>Steroidobacter gossypii sp. nov., isolated from soil of cotton cropping field.</title>
        <authorList>
            <person name="Huang R."/>
            <person name="Yang S."/>
            <person name="Zhen C."/>
            <person name="Liu W."/>
        </authorList>
    </citation>
    <scope>NUCLEOTIDE SEQUENCE [LARGE SCALE GENOMIC DNA]</scope>
    <source>
        <strain evidence="8 9">S1-65</strain>
    </source>
</reference>
<feature type="compositionally biased region" description="Low complexity" evidence="7">
    <location>
        <begin position="72"/>
        <end position="82"/>
    </location>
</feature>
<evidence type="ECO:0000256" key="1">
    <source>
        <dbReference type="ARBA" id="ARBA00004459"/>
    </source>
</evidence>
<proteinExistence type="predicted"/>
<evidence type="ECO:0000256" key="5">
    <source>
        <dbReference type="ARBA" id="ARBA00023237"/>
    </source>
</evidence>
<keyword evidence="2" id="KW-0732">Signal</keyword>
<feature type="compositionally biased region" description="Basic and acidic residues" evidence="7">
    <location>
        <begin position="31"/>
        <end position="46"/>
    </location>
</feature>
<dbReference type="EMBL" id="JAEVLS010000001">
    <property type="protein sequence ID" value="MBM0103937.1"/>
    <property type="molecule type" value="Genomic_DNA"/>
</dbReference>
<evidence type="ECO:0000313" key="8">
    <source>
        <dbReference type="EMBL" id="MBM0103937.1"/>
    </source>
</evidence>
<keyword evidence="4" id="KW-0564">Palmitate</keyword>
<dbReference type="Proteomes" id="UP000661077">
    <property type="component" value="Unassembled WGS sequence"/>
</dbReference>
<evidence type="ECO:0000256" key="4">
    <source>
        <dbReference type="ARBA" id="ARBA00023139"/>
    </source>
</evidence>
<dbReference type="RefSeq" id="WP_203165888.1">
    <property type="nucleotide sequence ID" value="NZ_JAEVLS010000001.1"/>
</dbReference>
<comment type="subcellular location">
    <subcellularLocation>
        <location evidence="1">Cell outer membrane</location>
        <topology evidence="1">Lipid-anchor</topology>
    </subcellularLocation>
</comment>
<name>A0ABS1WSL0_9GAMM</name>
<protein>
    <submittedName>
        <fullName evidence="8">Lipoprotein</fullName>
    </submittedName>
</protein>
<keyword evidence="5" id="KW-0998">Cell outer membrane</keyword>
<feature type="region of interest" description="Disordered" evidence="7">
    <location>
        <begin position="25"/>
        <end position="105"/>
    </location>
</feature>
<organism evidence="8 9">
    <name type="scientific">Steroidobacter gossypii</name>
    <dbReference type="NCBI Taxonomy" id="2805490"/>
    <lineage>
        <taxon>Bacteria</taxon>
        <taxon>Pseudomonadati</taxon>
        <taxon>Pseudomonadota</taxon>
        <taxon>Gammaproteobacteria</taxon>
        <taxon>Steroidobacterales</taxon>
        <taxon>Steroidobacteraceae</taxon>
        <taxon>Steroidobacter</taxon>
    </lineage>
</organism>
<feature type="compositionally biased region" description="Basic and acidic residues" evidence="7">
    <location>
        <begin position="62"/>
        <end position="71"/>
    </location>
</feature>
<evidence type="ECO:0000256" key="3">
    <source>
        <dbReference type="ARBA" id="ARBA00023136"/>
    </source>
</evidence>
<sequence length="105" mass="11492">MKSSARKTWILMPVLLFNLAGCGKQGDLYLPDERQEAVPETARKPVLEGGRVRTLPPAPQSQKKDRERQERSSSGSASEPSQSQPPPVSPPDPDRPATTPPPPRQ</sequence>
<evidence type="ECO:0000256" key="7">
    <source>
        <dbReference type="SAM" id="MobiDB-lite"/>
    </source>
</evidence>
<keyword evidence="6 8" id="KW-0449">Lipoprotein</keyword>
<gene>
    <name evidence="8" type="ORF">JM946_04245</name>
</gene>